<comment type="caution">
    <text evidence="2">The sequence shown here is derived from an EMBL/GenBank/DDBJ whole genome shotgun (WGS) entry which is preliminary data.</text>
</comment>
<evidence type="ECO:0000256" key="1">
    <source>
        <dbReference type="SAM" id="MobiDB-lite"/>
    </source>
</evidence>
<dbReference type="EMBL" id="JACCBT010000001">
    <property type="protein sequence ID" value="NYE14934.1"/>
    <property type="molecule type" value="Genomic_DNA"/>
</dbReference>
<dbReference type="RefSeq" id="WP_218935236.1">
    <property type="nucleotide sequence ID" value="NZ_BMRD01000040.1"/>
</dbReference>
<dbReference type="Proteomes" id="UP000591272">
    <property type="component" value="Unassembled WGS sequence"/>
</dbReference>
<keyword evidence="3" id="KW-1185">Reference proteome</keyword>
<protein>
    <submittedName>
        <fullName evidence="2">Uncharacterized protein</fullName>
    </submittedName>
</protein>
<feature type="region of interest" description="Disordered" evidence="1">
    <location>
        <begin position="1"/>
        <end position="43"/>
    </location>
</feature>
<sequence>MLTLVRAEPVTDKRAVRSIQGTDPAISMKGEQDVPSSTEGDELSFEQDIKPLFRTKDRAAMLTRFDLFDHADVSEHADAIIGSLLSGRMPCDGAWPEADLEKLQRWIDMGKPA</sequence>
<proteinExistence type="predicted"/>
<organism evidence="2 3">
    <name type="scientific">Actinomadura citrea</name>
    <dbReference type="NCBI Taxonomy" id="46158"/>
    <lineage>
        <taxon>Bacteria</taxon>
        <taxon>Bacillati</taxon>
        <taxon>Actinomycetota</taxon>
        <taxon>Actinomycetes</taxon>
        <taxon>Streptosporangiales</taxon>
        <taxon>Thermomonosporaceae</taxon>
        <taxon>Actinomadura</taxon>
    </lineage>
</organism>
<gene>
    <name evidence="2" type="ORF">BJ999_005230</name>
</gene>
<accession>A0A7Y9KGP6</accession>
<evidence type="ECO:0000313" key="3">
    <source>
        <dbReference type="Proteomes" id="UP000591272"/>
    </source>
</evidence>
<name>A0A7Y9KGP6_9ACTN</name>
<dbReference type="AlphaFoldDB" id="A0A7Y9KGP6"/>
<reference evidence="2 3" key="1">
    <citation type="submission" date="2020-07" db="EMBL/GenBank/DDBJ databases">
        <title>Sequencing the genomes of 1000 actinobacteria strains.</title>
        <authorList>
            <person name="Klenk H.-P."/>
        </authorList>
    </citation>
    <scope>NUCLEOTIDE SEQUENCE [LARGE SCALE GENOMIC DNA]</scope>
    <source>
        <strain evidence="2 3">DSM 43461</strain>
    </source>
</reference>
<evidence type="ECO:0000313" key="2">
    <source>
        <dbReference type="EMBL" id="NYE14934.1"/>
    </source>
</evidence>